<sequence>MAVLPDSVKTAMTASVKVTELLQHGYLQGLKACFEI</sequence>
<dbReference type="EMBL" id="FOOU01000004">
    <property type="protein sequence ID" value="SFG22464.1"/>
    <property type="molecule type" value="Genomic_DNA"/>
</dbReference>
<evidence type="ECO:0000313" key="1">
    <source>
        <dbReference type="EMBL" id="SFG22464.1"/>
    </source>
</evidence>
<dbReference type="AlphaFoldDB" id="A0A1I2Q280"/>
<protein>
    <submittedName>
        <fullName evidence="1">Uncharacterized protein</fullName>
    </submittedName>
</protein>
<evidence type="ECO:0000313" key="2">
    <source>
        <dbReference type="Proteomes" id="UP000198623"/>
    </source>
</evidence>
<name>A0A1I2Q280_9GAMM</name>
<proteinExistence type="predicted"/>
<organism evidence="1 2">
    <name type="scientific">Neptunomonas qingdaonensis</name>
    <dbReference type="NCBI Taxonomy" id="1045558"/>
    <lineage>
        <taxon>Bacteria</taxon>
        <taxon>Pseudomonadati</taxon>
        <taxon>Pseudomonadota</taxon>
        <taxon>Gammaproteobacteria</taxon>
        <taxon>Oceanospirillales</taxon>
        <taxon>Oceanospirillaceae</taxon>
        <taxon>Neptunomonas</taxon>
    </lineage>
</organism>
<gene>
    <name evidence="1" type="ORF">SAMN05216175_104190</name>
</gene>
<keyword evidence="2" id="KW-1185">Reference proteome</keyword>
<accession>A0A1I2Q280</accession>
<reference evidence="2" key="1">
    <citation type="submission" date="2016-10" db="EMBL/GenBank/DDBJ databases">
        <authorList>
            <person name="Varghese N."/>
            <person name="Submissions S."/>
        </authorList>
    </citation>
    <scope>NUCLEOTIDE SEQUENCE [LARGE SCALE GENOMIC DNA]</scope>
    <source>
        <strain evidence="2">CGMCC 1.10971</strain>
    </source>
</reference>
<dbReference type="Proteomes" id="UP000198623">
    <property type="component" value="Unassembled WGS sequence"/>
</dbReference>